<name>A0A934M8E2_9RHOB</name>
<dbReference type="EMBL" id="JAEKPD010000001">
    <property type="protein sequence ID" value="MBJ3761297.1"/>
    <property type="molecule type" value="Genomic_DNA"/>
</dbReference>
<gene>
    <name evidence="1" type="ORF">ILP92_00840</name>
</gene>
<proteinExistence type="predicted"/>
<organism evidence="1 2">
    <name type="scientific">Palleronia pontilimi</name>
    <dbReference type="NCBI Taxonomy" id="1964209"/>
    <lineage>
        <taxon>Bacteria</taxon>
        <taxon>Pseudomonadati</taxon>
        <taxon>Pseudomonadota</taxon>
        <taxon>Alphaproteobacteria</taxon>
        <taxon>Rhodobacterales</taxon>
        <taxon>Roseobacteraceae</taxon>
        <taxon>Palleronia</taxon>
    </lineage>
</organism>
<dbReference type="AlphaFoldDB" id="A0A934M8E2"/>
<evidence type="ECO:0000313" key="1">
    <source>
        <dbReference type="EMBL" id="MBJ3761297.1"/>
    </source>
</evidence>
<protein>
    <submittedName>
        <fullName evidence="1">Uncharacterized protein</fullName>
    </submittedName>
</protein>
<accession>A0A934M8E2</accession>
<comment type="caution">
    <text evidence="1">The sequence shown here is derived from an EMBL/GenBank/DDBJ whole genome shotgun (WGS) entry which is preliminary data.</text>
</comment>
<evidence type="ECO:0000313" key="2">
    <source>
        <dbReference type="Proteomes" id="UP000642488"/>
    </source>
</evidence>
<dbReference type="Proteomes" id="UP000642488">
    <property type="component" value="Unassembled WGS sequence"/>
</dbReference>
<sequence>MSATSQIEFDRRSSRIIKKSKLMKGGAVHSVRKDGLIVRRPRRATGLPWRGLLRVGLALWVFKVAAVLNLGLSDYQDRNAALAEGELAERLAAFVMQADPITVVAVDKVQALSAAMAQLERVALF</sequence>
<keyword evidence="2" id="KW-1185">Reference proteome</keyword>
<dbReference type="RefSeq" id="WP_198914476.1">
    <property type="nucleotide sequence ID" value="NZ_JAEKPD010000001.1"/>
</dbReference>
<reference evidence="1" key="1">
    <citation type="submission" date="2020-12" db="EMBL/GenBank/DDBJ databases">
        <title>Bacterial taxonomy.</title>
        <authorList>
            <person name="Pan X."/>
        </authorList>
    </citation>
    <scope>NUCLEOTIDE SEQUENCE</scope>
    <source>
        <strain evidence="1">KCTC 52957</strain>
    </source>
</reference>